<comment type="caution">
    <text evidence="1">The sequence shown here is derived from an EMBL/GenBank/DDBJ whole genome shotgun (WGS) entry which is preliminary data.</text>
</comment>
<keyword evidence="2" id="KW-1185">Reference proteome</keyword>
<evidence type="ECO:0000313" key="1">
    <source>
        <dbReference type="EMBL" id="CAG8672739.1"/>
    </source>
</evidence>
<sequence>MGLTDNGRALFKSLLVEQRTNSVPYQLVNGLSYKPIDKVVSQFEDIFFAESEYEFVHKEEE</sequence>
<protein>
    <submittedName>
        <fullName evidence="1">189_t:CDS:1</fullName>
    </submittedName>
</protein>
<dbReference type="AlphaFoldDB" id="A0A9N9ECA5"/>
<accession>A0A9N9ECA5</accession>
<organism evidence="1 2">
    <name type="scientific">Paraglomus brasilianum</name>
    <dbReference type="NCBI Taxonomy" id="144538"/>
    <lineage>
        <taxon>Eukaryota</taxon>
        <taxon>Fungi</taxon>
        <taxon>Fungi incertae sedis</taxon>
        <taxon>Mucoromycota</taxon>
        <taxon>Glomeromycotina</taxon>
        <taxon>Glomeromycetes</taxon>
        <taxon>Paraglomerales</taxon>
        <taxon>Paraglomeraceae</taxon>
        <taxon>Paraglomus</taxon>
    </lineage>
</organism>
<proteinExistence type="predicted"/>
<feature type="non-terminal residue" evidence="1">
    <location>
        <position position="61"/>
    </location>
</feature>
<gene>
    <name evidence="1" type="ORF">PBRASI_LOCUS11390</name>
</gene>
<dbReference type="EMBL" id="CAJVPI010005233">
    <property type="protein sequence ID" value="CAG8672739.1"/>
    <property type="molecule type" value="Genomic_DNA"/>
</dbReference>
<reference evidence="1" key="1">
    <citation type="submission" date="2021-06" db="EMBL/GenBank/DDBJ databases">
        <authorList>
            <person name="Kallberg Y."/>
            <person name="Tangrot J."/>
            <person name="Rosling A."/>
        </authorList>
    </citation>
    <scope>NUCLEOTIDE SEQUENCE</scope>
    <source>
        <strain evidence="1">BR232B</strain>
    </source>
</reference>
<evidence type="ECO:0000313" key="2">
    <source>
        <dbReference type="Proteomes" id="UP000789739"/>
    </source>
</evidence>
<name>A0A9N9ECA5_9GLOM</name>
<dbReference type="OrthoDB" id="2446538at2759"/>
<dbReference type="Proteomes" id="UP000789739">
    <property type="component" value="Unassembled WGS sequence"/>
</dbReference>